<evidence type="ECO:0000256" key="1">
    <source>
        <dbReference type="SAM" id="MobiDB-lite"/>
    </source>
</evidence>
<name>A0A834XEK7_9FABA</name>
<keyword evidence="3" id="KW-1185">Reference proteome</keyword>
<feature type="region of interest" description="Disordered" evidence="1">
    <location>
        <begin position="1"/>
        <end position="25"/>
    </location>
</feature>
<evidence type="ECO:0000313" key="2">
    <source>
        <dbReference type="EMBL" id="KAF7841813.1"/>
    </source>
</evidence>
<dbReference type="OrthoDB" id="1420050at2759"/>
<dbReference type="EMBL" id="JAAIUW010000002">
    <property type="protein sequence ID" value="KAF7841813.1"/>
    <property type="molecule type" value="Genomic_DNA"/>
</dbReference>
<organism evidence="2 3">
    <name type="scientific">Senna tora</name>
    <dbReference type="NCBI Taxonomy" id="362788"/>
    <lineage>
        <taxon>Eukaryota</taxon>
        <taxon>Viridiplantae</taxon>
        <taxon>Streptophyta</taxon>
        <taxon>Embryophyta</taxon>
        <taxon>Tracheophyta</taxon>
        <taxon>Spermatophyta</taxon>
        <taxon>Magnoliopsida</taxon>
        <taxon>eudicotyledons</taxon>
        <taxon>Gunneridae</taxon>
        <taxon>Pentapetalae</taxon>
        <taxon>rosids</taxon>
        <taxon>fabids</taxon>
        <taxon>Fabales</taxon>
        <taxon>Fabaceae</taxon>
        <taxon>Caesalpinioideae</taxon>
        <taxon>Cassia clade</taxon>
        <taxon>Senna</taxon>
    </lineage>
</organism>
<gene>
    <name evidence="2" type="ORF">G2W53_004111</name>
</gene>
<comment type="caution">
    <text evidence="2">The sequence shown here is derived from an EMBL/GenBank/DDBJ whole genome shotgun (WGS) entry which is preliminary data.</text>
</comment>
<feature type="compositionally biased region" description="Low complexity" evidence="1">
    <location>
        <begin position="9"/>
        <end position="21"/>
    </location>
</feature>
<dbReference type="Proteomes" id="UP000634136">
    <property type="component" value="Unassembled WGS sequence"/>
</dbReference>
<proteinExistence type="predicted"/>
<dbReference type="AlphaFoldDB" id="A0A834XEK7"/>
<protein>
    <submittedName>
        <fullName evidence="2">Uncharacterized protein</fullName>
    </submittedName>
</protein>
<accession>A0A834XEK7</accession>
<evidence type="ECO:0000313" key="3">
    <source>
        <dbReference type="Proteomes" id="UP000634136"/>
    </source>
</evidence>
<sequence length="126" mass="14797">MRSPPSIPQPSSSASTSQPQEPVEELSTRSLLIRLSNKGQLIRLSNRGPYGMLWIQPCGQIFHPSVQPVRVIIKLITSKFEEPHHVYSQVLEKIKKLWFQEWAKNFKWLPKYEHRIKDCWNFKADE</sequence>
<reference evidence="2" key="1">
    <citation type="submission" date="2020-09" db="EMBL/GenBank/DDBJ databases">
        <title>Genome-Enabled Discovery of Anthraquinone Biosynthesis in Senna tora.</title>
        <authorList>
            <person name="Kang S.-H."/>
            <person name="Pandey R.P."/>
            <person name="Lee C.-M."/>
            <person name="Sim J.-S."/>
            <person name="Jeong J.-T."/>
            <person name="Choi B.-S."/>
            <person name="Jung M."/>
            <person name="Ginzburg D."/>
            <person name="Zhao K."/>
            <person name="Won S.Y."/>
            <person name="Oh T.-J."/>
            <person name="Yu Y."/>
            <person name="Kim N.-H."/>
            <person name="Lee O.R."/>
            <person name="Lee T.-H."/>
            <person name="Bashyal P."/>
            <person name="Kim T.-S."/>
            <person name="Lee W.-H."/>
            <person name="Kawkins C."/>
            <person name="Kim C.-K."/>
            <person name="Kim J.S."/>
            <person name="Ahn B.O."/>
            <person name="Rhee S.Y."/>
            <person name="Sohng J.K."/>
        </authorList>
    </citation>
    <scope>NUCLEOTIDE SEQUENCE</scope>
    <source>
        <tissue evidence="2">Leaf</tissue>
    </source>
</reference>